<dbReference type="InterPro" id="IPR027417">
    <property type="entry name" value="P-loop_NTPase"/>
</dbReference>
<dbReference type="InterPro" id="IPR003439">
    <property type="entry name" value="ABC_transporter-like_ATP-bd"/>
</dbReference>
<keyword evidence="2" id="KW-0813">Transport</keyword>
<evidence type="ECO:0000313" key="6">
    <source>
        <dbReference type="EMBL" id="SFQ07708.1"/>
    </source>
</evidence>
<dbReference type="OrthoDB" id="9802264at2"/>
<dbReference type="PROSITE" id="PS50893">
    <property type="entry name" value="ABC_TRANSPORTER_2"/>
    <property type="match status" value="1"/>
</dbReference>
<dbReference type="EMBL" id="FOXA01000032">
    <property type="protein sequence ID" value="SFQ07708.1"/>
    <property type="molecule type" value="Genomic_DNA"/>
</dbReference>
<evidence type="ECO:0000259" key="5">
    <source>
        <dbReference type="PROSITE" id="PS50893"/>
    </source>
</evidence>
<keyword evidence="4 6" id="KW-0067">ATP-binding</keyword>
<dbReference type="InterPro" id="IPR008995">
    <property type="entry name" value="Mo/tungstate-bd_C_term_dom"/>
</dbReference>
<keyword evidence="3" id="KW-0547">Nucleotide-binding</keyword>
<dbReference type="PROSITE" id="PS00211">
    <property type="entry name" value="ABC_TRANSPORTER_1"/>
    <property type="match status" value="1"/>
</dbReference>
<gene>
    <name evidence="6" type="ORF">SAMN04488047_1328</name>
</gene>
<dbReference type="SUPFAM" id="SSF52540">
    <property type="entry name" value="P-loop containing nucleoside triphosphate hydrolases"/>
    <property type="match status" value="1"/>
</dbReference>
<dbReference type="PANTHER" id="PTHR43875">
    <property type="entry name" value="MALTODEXTRIN IMPORT ATP-BINDING PROTEIN MSMX"/>
    <property type="match status" value="1"/>
</dbReference>
<feature type="domain" description="ABC transporter" evidence="5">
    <location>
        <begin position="4"/>
        <end position="234"/>
    </location>
</feature>
<dbReference type="Pfam" id="PF00005">
    <property type="entry name" value="ABC_tran"/>
    <property type="match status" value="1"/>
</dbReference>
<organism evidence="6 7">
    <name type="scientific">Tranquillimonas alkanivorans</name>
    <dbReference type="NCBI Taxonomy" id="441119"/>
    <lineage>
        <taxon>Bacteria</taxon>
        <taxon>Pseudomonadati</taxon>
        <taxon>Pseudomonadota</taxon>
        <taxon>Alphaproteobacteria</taxon>
        <taxon>Rhodobacterales</taxon>
        <taxon>Roseobacteraceae</taxon>
        <taxon>Tranquillimonas</taxon>
    </lineage>
</organism>
<dbReference type="CDD" id="cd03301">
    <property type="entry name" value="ABC_MalK_N"/>
    <property type="match status" value="1"/>
</dbReference>
<evidence type="ECO:0000256" key="2">
    <source>
        <dbReference type="ARBA" id="ARBA00022448"/>
    </source>
</evidence>
<dbReference type="PANTHER" id="PTHR43875:SF1">
    <property type="entry name" value="OSMOPROTECTIVE COMPOUNDS UPTAKE ATP-BINDING PROTEIN GGTA"/>
    <property type="match status" value="1"/>
</dbReference>
<dbReference type="Gene3D" id="2.40.50.100">
    <property type="match status" value="1"/>
</dbReference>
<dbReference type="GO" id="GO:0140359">
    <property type="term" value="F:ABC-type transporter activity"/>
    <property type="evidence" value="ECO:0007669"/>
    <property type="project" value="InterPro"/>
</dbReference>
<comment type="similarity">
    <text evidence="1">Belongs to the ABC transporter superfamily.</text>
</comment>
<dbReference type="InterPro" id="IPR017871">
    <property type="entry name" value="ABC_transporter-like_CS"/>
</dbReference>
<dbReference type="Pfam" id="PF17912">
    <property type="entry name" value="OB_MalK"/>
    <property type="match status" value="1"/>
</dbReference>
<dbReference type="SMART" id="SM00382">
    <property type="entry name" value="AAA"/>
    <property type="match status" value="1"/>
</dbReference>
<dbReference type="GO" id="GO:0016887">
    <property type="term" value="F:ATP hydrolysis activity"/>
    <property type="evidence" value="ECO:0007669"/>
    <property type="project" value="InterPro"/>
</dbReference>
<proteinExistence type="inferred from homology"/>
<dbReference type="AlphaFoldDB" id="A0A1I5VJF3"/>
<dbReference type="Gene3D" id="2.40.50.140">
    <property type="entry name" value="Nucleic acid-binding proteins"/>
    <property type="match status" value="1"/>
</dbReference>
<dbReference type="SUPFAM" id="SSF50331">
    <property type="entry name" value="MOP-like"/>
    <property type="match status" value="1"/>
</dbReference>
<evidence type="ECO:0000256" key="4">
    <source>
        <dbReference type="ARBA" id="ARBA00022840"/>
    </source>
</evidence>
<dbReference type="InterPro" id="IPR040582">
    <property type="entry name" value="OB_MalK-like"/>
</dbReference>
<dbReference type="InterPro" id="IPR047641">
    <property type="entry name" value="ABC_transpr_MalK/UgpC-like"/>
</dbReference>
<dbReference type="STRING" id="441119.SAMN04488047_1328"/>
<dbReference type="GO" id="GO:0005524">
    <property type="term" value="F:ATP binding"/>
    <property type="evidence" value="ECO:0007669"/>
    <property type="project" value="UniProtKB-KW"/>
</dbReference>
<dbReference type="NCBIfam" id="NF008653">
    <property type="entry name" value="PRK11650.1"/>
    <property type="match status" value="1"/>
</dbReference>
<evidence type="ECO:0000256" key="1">
    <source>
        <dbReference type="ARBA" id="ARBA00005417"/>
    </source>
</evidence>
<accession>A0A1I5VJF3</accession>
<reference evidence="6 7" key="1">
    <citation type="submission" date="2016-10" db="EMBL/GenBank/DDBJ databases">
        <authorList>
            <person name="de Groot N.N."/>
        </authorList>
    </citation>
    <scope>NUCLEOTIDE SEQUENCE [LARGE SCALE GENOMIC DNA]</scope>
    <source>
        <strain evidence="6 7">DSM 19547</strain>
    </source>
</reference>
<dbReference type="InterPro" id="IPR012340">
    <property type="entry name" value="NA-bd_OB-fold"/>
</dbReference>
<dbReference type="FunFam" id="3.40.50.300:FF:000042">
    <property type="entry name" value="Maltose/maltodextrin ABC transporter, ATP-binding protein"/>
    <property type="match status" value="1"/>
</dbReference>
<sequence length="373" mass="40950">MAEVSLRQVVKRYGGFQAVHDFDLDIAHEEFVVFVGPSGCGKSTTLRMIAGLEDISGGEIQIGDRVVNDLPPRERNISMVFQNYALYPHMTVRQNQGFGLRMAGRPKDEIEKKVNRASGLLGLKDFLSRRPAALSGGQRQRVAMGRAIVRDPDVFLFDEPLSNLDAKLRGQMRTEIKKLHEKVRTTVIYVTHDQVEAMTLADRIVVMRDGRIEQVGTPDEVFHAPASRFVAGFIGSPPMNLIDARTVASDDGVAVSVPGGPTLPLDQSVFDHVGPDRPVTLGLRPESIAPERMAGPMKTPFSFSADITLVEPLGGEALLFLQMGQAEVTARVFRPSTRLVPEKSVPFLTDLAEMHLFDADTGVRLNAKTAHES</sequence>
<dbReference type="InterPro" id="IPR015855">
    <property type="entry name" value="ABC_transpr_MalK-like"/>
</dbReference>
<evidence type="ECO:0000313" key="7">
    <source>
        <dbReference type="Proteomes" id="UP000199356"/>
    </source>
</evidence>
<dbReference type="Proteomes" id="UP000199356">
    <property type="component" value="Unassembled WGS sequence"/>
</dbReference>
<protein>
    <submittedName>
        <fullName evidence="6">Carbohydrate ABC transporter ATP-binding protein, CUT1 family</fullName>
    </submittedName>
</protein>
<name>A0A1I5VJF3_9RHOB</name>
<dbReference type="GO" id="GO:0008643">
    <property type="term" value="P:carbohydrate transport"/>
    <property type="evidence" value="ECO:0007669"/>
    <property type="project" value="InterPro"/>
</dbReference>
<dbReference type="Gene3D" id="3.40.50.300">
    <property type="entry name" value="P-loop containing nucleotide triphosphate hydrolases"/>
    <property type="match status" value="1"/>
</dbReference>
<dbReference type="InterPro" id="IPR003593">
    <property type="entry name" value="AAA+_ATPase"/>
</dbReference>
<evidence type="ECO:0000256" key="3">
    <source>
        <dbReference type="ARBA" id="ARBA00022741"/>
    </source>
</evidence>
<keyword evidence="7" id="KW-1185">Reference proteome</keyword>
<dbReference type="GO" id="GO:0055052">
    <property type="term" value="C:ATP-binding cassette (ABC) transporter complex, substrate-binding subunit-containing"/>
    <property type="evidence" value="ECO:0007669"/>
    <property type="project" value="TreeGrafter"/>
</dbReference>
<dbReference type="RefSeq" id="WP_093425265.1">
    <property type="nucleotide sequence ID" value="NZ_FOXA01000032.1"/>
</dbReference>